<protein>
    <submittedName>
        <fullName evidence="2">Uncharacterized protein</fullName>
    </submittedName>
</protein>
<dbReference type="EMBL" id="KN846951">
    <property type="protein sequence ID" value="KIV84681.1"/>
    <property type="molecule type" value="Genomic_DNA"/>
</dbReference>
<name>A0A0D1X9Z4_9EURO</name>
<feature type="region of interest" description="Disordered" evidence="1">
    <location>
        <begin position="240"/>
        <end position="313"/>
    </location>
</feature>
<dbReference type="HOGENOM" id="CLU_550926_0_0_1"/>
<feature type="compositionally biased region" description="Basic residues" evidence="1">
    <location>
        <begin position="454"/>
        <end position="463"/>
    </location>
</feature>
<feature type="region of interest" description="Disordered" evidence="1">
    <location>
        <begin position="1"/>
        <end position="21"/>
    </location>
</feature>
<organism evidence="2 3">
    <name type="scientific">Exophiala sideris</name>
    <dbReference type="NCBI Taxonomy" id="1016849"/>
    <lineage>
        <taxon>Eukaryota</taxon>
        <taxon>Fungi</taxon>
        <taxon>Dikarya</taxon>
        <taxon>Ascomycota</taxon>
        <taxon>Pezizomycotina</taxon>
        <taxon>Eurotiomycetes</taxon>
        <taxon>Chaetothyriomycetidae</taxon>
        <taxon>Chaetothyriales</taxon>
        <taxon>Herpotrichiellaceae</taxon>
        <taxon>Exophiala</taxon>
    </lineage>
</organism>
<proteinExistence type="predicted"/>
<gene>
    <name evidence="2" type="ORF">PV11_00450</name>
</gene>
<reference evidence="2 3" key="1">
    <citation type="submission" date="2015-01" db="EMBL/GenBank/DDBJ databases">
        <title>The Genome Sequence of Exophiala sideris CBS121828.</title>
        <authorList>
            <consortium name="The Broad Institute Genomics Platform"/>
            <person name="Cuomo C."/>
            <person name="de Hoog S."/>
            <person name="Gorbushina A."/>
            <person name="Stielow B."/>
            <person name="Teixiera M."/>
            <person name="Abouelleil A."/>
            <person name="Chapman S.B."/>
            <person name="Priest M."/>
            <person name="Young S.K."/>
            <person name="Wortman J."/>
            <person name="Nusbaum C."/>
            <person name="Birren B."/>
        </authorList>
    </citation>
    <scope>NUCLEOTIDE SEQUENCE [LARGE SCALE GENOMIC DNA]</scope>
    <source>
        <strain evidence="2 3">CBS 121828</strain>
    </source>
</reference>
<feature type="compositionally biased region" description="Polar residues" evidence="1">
    <location>
        <begin position="1"/>
        <end position="11"/>
    </location>
</feature>
<feature type="region of interest" description="Disordered" evidence="1">
    <location>
        <begin position="38"/>
        <end position="78"/>
    </location>
</feature>
<feature type="region of interest" description="Disordered" evidence="1">
    <location>
        <begin position="334"/>
        <end position="429"/>
    </location>
</feature>
<dbReference type="Proteomes" id="UP000053599">
    <property type="component" value="Unassembled WGS sequence"/>
</dbReference>
<feature type="compositionally biased region" description="Polar residues" evidence="1">
    <location>
        <begin position="359"/>
        <end position="372"/>
    </location>
</feature>
<dbReference type="OrthoDB" id="4225223at2759"/>
<evidence type="ECO:0000313" key="2">
    <source>
        <dbReference type="EMBL" id="KIV84681.1"/>
    </source>
</evidence>
<accession>A0A0D1X9Z4</accession>
<feature type="compositionally biased region" description="Acidic residues" evidence="1">
    <location>
        <begin position="484"/>
        <end position="493"/>
    </location>
</feature>
<feature type="compositionally biased region" description="Basic and acidic residues" evidence="1">
    <location>
        <begin position="54"/>
        <end position="67"/>
    </location>
</feature>
<sequence>MATRPTSTQHRVFTPPPPSRALLNLQKQGLELSALQSQTSLYSTSSHVSGKSAASDRDKPLPLEPSEKKKRRSSSVYSTDTTITNIIRMYNDYKELVESPGLPTLHQTHHPQDYRNTIAPLLIKRLSISASPVPQMPAIPRPSDSVSNLSVRSAPVQANTPSPGAIIAPSFVEFSRSLQQRKNELASPGSVASADPRQAAYDQLAPSSPQVSSVEMSLSFSRTPPLLDAMTASISDVEECDLLPPPLGMSSSGPPSPMSDEWEKESEAQSPTSGEAANDQPDPGTPESQCSGEWLEDGIFQSPVSGSNKPWEKTSFRLRKSLAEKEQERILSYAAAKYPAMNGGSTRKRSRNSSARSSFQQGVSTLLRSVSSAKDKEAPVQEEPFPERQLAKPATPYQVYGPEIWSEKSKKKQQRLQHQFQHGHKRSKSREIVNAYQNGQSHFVGVIDKLTRRTSQKRRHKLKQSIVVVGPEAKKGTTDANDTPVEEEEASWI</sequence>
<feature type="compositionally biased region" description="Basic residues" evidence="1">
    <location>
        <begin position="409"/>
        <end position="428"/>
    </location>
</feature>
<feature type="compositionally biased region" description="Basic and acidic residues" evidence="1">
    <location>
        <begin position="373"/>
        <end position="390"/>
    </location>
</feature>
<feature type="region of interest" description="Disordered" evidence="1">
    <location>
        <begin position="454"/>
        <end position="493"/>
    </location>
</feature>
<evidence type="ECO:0000313" key="3">
    <source>
        <dbReference type="Proteomes" id="UP000053599"/>
    </source>
</evidence>
<dbReference type="STRING" id="1016849.A0A0D1X9Z4"/>
<dbReference type="AlphaFoldDB" id="A0A0D1X9Z4"/>
<evidence type="ECO:0000256" key="1">
    <source>
        <dbReference type="SAM" id="MobiDB-lite"/>
    </source>
</evidence>